<dbReference type="OrthoDB" id="15305at2157"/>
<feature type="transmembrane region" description="Helical" evidence="5">
    <location>
        <begin position="131"/>
        <end position="151"/>
    </location>
</feature>
<feature type="transmembrane region" description="Helical" evidence="5">
    <location>
        <begin position="93"/>
        <end position="119"/>
    </location>
</feature>
<dbReference type="PANTHER" id="PTHR30371">
    <property type="entry name" value="SEC-INDEPENDENT PROTEIN TRANSLOCASE PROTEIN TATC"/>
    <property type="match status" value="1"/>
</dbReference>
<dbReference type="AlphaFoldDB" id="A0A654LUM5"/>
<feature type="transmembrane region" description="Helical" evidence="5">
    <location>
        <begin position="21"/>
        <end position="43"/>
    </location>
</feature>
<dbReference type="GO" id="GO:0065002">
    <property type="term" value="P:intracellular protein transmembrane transport"/>
    <property type="evidence" value="ECO:0007669"/>
    <property type="project" value="TreeGrafter"/>
</dbReference>
<evidence type="ECO:0000256" key="3">
    <source>
        <dbReference type="ARBA" id="ARBA00022989"/>
    </source>
</evidence>
<dbReference type="GO" id="GO:0033281">
    <property type="term" value="C:TAT protein transport complex"/>
    <property type="evidence" value="ECO:0007669"/>
    <property type="project" value="TreeGrafter"/>
</dbReference>
<evidence type="ECO:0000313" key="7">
    <source>
        <dbReference type="Proteomes" id="UP000058925"/>
    </source>
</evidence>
<dbReference type="PRINTS" id="PR01840">
    <property type="entry name" value="TATCFAMILY"/>
</dbReference>
<proteinExistence type="predicted"/>
<reference evidence="7" key="1">
    <citation type="submission" date="2015-10" db="EMBL/GenBank/DDBJ databases">
        <title>Niche specialization of a soil ammonia-oxidizing archaeon, Candidatus Nitrosocosmicus oleophilus.</title>
        <authorList>
            <person name="Jung M.-Y."/>
            <person name="Rhee S.-K."/>
        </authorList>
    </citation>
    <scope>NUCLEOTIDE SEQUENCE [LARGE SCALE GENOMIC DNA]</scope>
    <source>
        <strain evidence="7">MY3</strain>
    </source>
</reference>
<dbReference type="Proteomes" id="UP000058925">
    <property type="component" value="Chromosome"/>
</dbReference>
<dbReference type="PANTHER" id="PTHR30371:SF0">
    <property type="entry name" value="SEC-INDEPENDENT PROTEIN TRANSLOCASE PROTEIN TATC, CHLOROPLASTIC-RELATED"/>
    <property type="match status" value="1"/>
</dbReference>
<evidence type="ECO:0000256" key="2">
    <source>
        <dbReference type="ARBA" id="ARBA00022692"/>
    </source>
</evidence>
<accession>A0A654LUM5</accession>
<name>A0A654LUM5_9ARCH</name>
<keyword evidence="4 5" id="KW-0472">Membrane</keyword>
<keyword evidence="7" id="KW-1185">Reference proteome</keyword>
<evidence type="ECO:0000256" key="1">
    <source>
        <dbReference type="ARBA" id="ARBA00004141"/>
    </source>
</evidence>
<keyword evidence="3 5" id="KW-1133">Transmembrane helix</keyword>
<gene>
    <name evidence="6" type="primary">tatC_2</name>
    <name evidence="6" type="ORF">NMY3_00022</name>
</gene>
<evidence type="ECO:0000256" key="4">
    <source>
        <dbReference type="ARBA" id="ARBA00023136"/>
    </source>
</evidence>
<dbReference type="Pfam" id="PF00902">
    <property type="entry name" value="TatC"/>
    <property type="match status" value="1"/>
</dbReference>
<comment type="subcellular location">
    <subcellularLocation>
        <location evidence="1">Membrane</location>
        <topology evidence="1">Multi-pass membrane protein</topology>
    </subcellularLocation>
</comment>
<sequence length="172" mass="19275">MIKISEDKPFVKLLNELRIRVTRICIIMIILVSVCMTLGVTVVKFDGYGLFILYPDTFNSLSNQVISQLKNDLLPDNVSLIQTTPGQAFTAQVYVAIIIGIVGSLPVIVGELFAFLNPALHYSEKKIIKRIVVPIISLFVMGCLFSYYVAIPYTLDFLYQYGQAISVLTFLK</sequence>
<dbReference type="EMBL" id="CP012850">
    <property type="protein sequence ID" value="ALI34236.1"/>
    <property type="molecule type" value="Genomic_DNA"/>
</dbReference>
<dbReference type="GO" id="GO:0009977">
    <property type="term" value="F:proton motive force dependent protein transmembrane transporter activity"/>
    <property type="evidence" value="ECO:0007669"/>
    <property type="project" value="TreeGrafter"/>
</dbReference>
<evidence type="ECO:0000313" key="6">
    <source>
        <dbReference type="EMBL" id="ALI34236.1"/>
    </source>
</evidence>
<evidence type="ECO:0000256" key="5">
    <source>
        <dbReference type="SAM" id="Phobius"/>
    </source>
</evidence>
<dbReference type="GO" id="GO:0043953">
    <property type="term" value="P:protein transport by the Tat complex"/>
    <property type="evidence" value="ECO:0007669"/>
    <property type="project" value="TreeGrafter"/>
</dbReference>
<dbReference type="InterPro" id="IPR002033">
    <property type="entry name" value="TatC"/>
</dbReference>
<keyword evidence="2 5" id="KW-0812">Transmembrane</keyword>
<dbReference type="KEGG" id="taa:NMY3_00022"/>
<organism evidence="6 7">
    <name type="scientific">Candidatus Nitrosocosmicus oleophilus</name>
    <dbReference type="NCBI Taxonomy" id="1353260"/>
    <lineage>
        <taxon>Archaea</taxon>
        <taxon>Nitrososphaerota</taxon>
        <taxon>Nitrososphaeria</taxon>
        <taxon>Nitrososphaerales</taxon>
        <taxon>Nitrososphaeraceae</taxon>
        <taxon>Candidatus Nitrosocosmicus</taxon>
    </lineage>
</organism>
<protein>
    <submittedName>
        <fullName evidence="6">Sec-independent protein translocase protein TatC</fullName>
    </submittedName>
</protein>